<name>A0A0D2Q1A0_HYPSF</name>
<protein>
    <submittedName>
        <fullName evidence="2">Uncharacterized protein</fullName>
    </submittedName>
</protein>
<evidence type="ECO:0000313" key="2">
    <source>
        <dbReference type="EMBL" id="KJA25305.1"/>
    </source>
</evidence>
<organism evidence="2 3">
    <name type="scientific">Hypholoma sublateritium (strain FD-334 SS-4)</name>
    <dbReference type="NCBI Taxonomy" id="945553"/>
    <lineage>
        <taxon>Eukaryota</taxon>
        <taxon>Fungi</taxon>
        <taxon>Dikarya</taxon>
        <taxon>Basidiomycota</taxon>
        <taxon>Agaricomycotina</taxon>
        <taxon>Agaricomycetes</taxon>
        <taxon>Agaricomycetidae</taxon>
        <taxon>Agaricales</taxon>
        <taxon>Agaricineae</taxon>
        <taxon>Strophariaceae</taxon>
        <taxon>Hypholoma</taxon>
    </lineage>
</organism>
<dbReference type="Proteomes" id="UP000054270">
    <property type="component" value="Unassembled WGS sequence"/>
</dbReference>
<feature type="region of interest" description="Disordered" evidence="1">
    <location>
        <begin position="40"/>
        <end position="136"/>
    </location>
</feature>
<gene>
    <name evidence="2" type="ORF">HYPSUDRAFT_199835</name>
</gene>
<reference evidence="3" key="1">
    <citation type="submission" date="2014-04" db="EMBL/GenBank/DDBJ databases">
        <title>Evolutionary Origins and Diversification of the Mycorrhizal Mutualists.</title>
        <authorList>
            <consortium name="DOE Joint Genome Institute"/>
            <consortium name="Mycorrhizal Genomics Consortium"/>
            <person name="Kohler A."/>
            <person name="Kuo A."/>
            <person name="Nagy L.G."/>
            <person name="Floudas D."/>
            <person name="Copeland A."/>
            <person name="Barry K.W."/>
            <person name="Cichocki N."/>
            <person name="Veneault-Fourrey C."/>
            <person name="LaButti K."/>
            <person name="Lindquist E.A."/>
            <person name="Lipzen A."/>
            <person name="Lundell T."/>
            <person name="Morin E."/>
            <person name="Murat C."/>
            <person name="Riley R."/>
            <person name="Ohm R."/>
            <person name="Sun H."/>
            <person name="Tunlid A."/>
            <person name="Henrissat B."/>
            <person name="Grigoriev I.V."/>
            <person name="Hibbett D.S."/>
            <person name="Martin F."/>
        </authorList>
    </citation>
    <scope>NUCLEOTIDE SEQUENCE [LARGE SCALE GENOMIC DNA]</scope>
    <source>
        <strain evidence="3">FD-334 SS-4</strain>
    </source>
</reference>
<proteinExistence type="predicted"/>
<feature type="compositionally biased region" description="Acidic residues" evidence="1">
    <location>
        <begin position="65"/>
        <end position="105"/>
    </location>
</feature>
<accession>A0A0D2Q1A0</accession>
<dbReference type="EMBL" id="KN817532">
    <property type="protein sequence ID" value="KJA25305.1"/>
    <property type="molecule type" value="Genomic_DNA"/>
</dbReference>
<evidence type="ECO:0000313" key="3">
    <source>
        <dbReference type="Proteomes" id="UP000054270"/>
    </source>
</evidence>
<keyword evidence="3" id="KW-1185">Reference proteome</keyword>
<evidence type="ECO:0000256" key="1">
    <source>
        <dbReference type="SAM" id="MobiDB-lite"/>
    </source>
</evidence>
<sequence length="136" mass="14395">MPSAHSSSSTTTARPLFIPISGETLRKIMIDIQRALQVYDSNPSGDIGASSSSSSLTENKGDQVISDDGDENEDNLEGSEEGDDDGDQNDDRENEEDEEAVEDVSQEGPENPVAVAAAPCGEGEARKDSPCHAQAR</sequence>
<dbReference type="AlphaFoldDB" id="A0A0D2Q1A0"/>